<dbReference type="GO" id="GO:0003700">
    <property type="term" value="F:DNA-binding transcription factor activity"/>
    <property type="evidence" value="ECO:0007669"/>
    <property type="project" value="InterPro"/>
</dbReference>
<name>A0A5N5HGW0_9ROSA</name>
<evidence type="ECO:0000256" key="2">
    <source>
        <dbReference type="ARBA" id="ARBA00022737"/>
    </source>
</evidence>
<dbReference type="PRINTS" id="PR00367">
    <property type="entry name" value="ETHRSPELEMNT"/>
</dbReference>
<feature type="region of interest" description="Disordered" evidence="8">
    <location>
        <begin position="1035"/>
        <end position="1057"/>
    </location>
</feature>
<reference evidence="10 11" key="1">
    <citation type="submission" date="2019-09" db="EMBL/GenBank/DDBJ databases">
        <authorList>
            <person name="Ou C."/>
        </authorList>
    </citation>
    <scope>NUCLEOTIDE SEQUENCE [LARGE SCALE GENOMIC DNA]</scope>
    <source>
        <strain evidence="10">S2</strain>
        <tissue evidence="10">Leaf</tissue>
    </source>
</reference>
<sequence length="1057" mass="117270">MAVSAFKSSTKRSTATTTTTSTFSAPSSSSSSVGRQFTDKDNPPPKKAPIRRSRSVSAFSRTSLDASAESFLNKRDNPLFWSTDPQAVDSQNLVKPAKFDSVTSKDSRPATSTGADTRRGRSAARNADTLGTRKEVGRSLSRVDPGRRNRSVSRGPDSRGSLVNPKSEDEQECDSLSKLGNDRKKGGLVRSSSALLDQVKGLRTWSSQHSQELDANLSSSQSLNWEDGVSVASSLSGAEEKTVKAVCEQLNVNCGCPFNDLSVQENHLEGDTTTSSIYETVRSEVRRAISEIQNDLASAMQRSNTPALANTDISDIPPDLVNPSAVELVLDIRREYAKKLEQSQERARKLQSDLAVEEHRAQELSRILKEVLPDPKTPSVPKSRPGRKASIERRKMSKCLTDEAMAYFDECVSLSTFDSSDFSSPEDPPFNLTCFTTPVRKGSSLLQANSVASVTNSSNFCLNDLKELNIESQFSNERHASGLMASGGLREPALNQISPNSAKRGQEWKFSFAHKPTAEALDLQQDIRKLQHKAICSTGSCLETEYRRVVFYSAVLWTASSLPLPLPFLVNHFWLPNATSSSYASPSTPPPPAFNYLTIKTSHAFIHFFQVHRISRSMKRYSCFSCSSSSSSSSSCSGPEIPKHNVQAEIQKLKLKPKPKPKRVRKKRKTAEAAAAAADKCKNGNTPKSGTGGRRSSIYRGVTRHRWTGRFEAHLWDKSSWNNIQNKKGRQGAYDSEEGAARTYDLAALKYWGPGTILNFPLETYTKEIEEMQKATREEYLASLRRLSSGFSRGVSKYRGVARHHHNGRWEARIGRVFGNKYLYLGTYNTQEEAAAAYDMAAIEYRGTNAVTNFDISNYVDRVKKKIHPLDHQKSEGQQPSNCSNTGPHKQEEEVECKVQQLLPQQQQQQQEQEQRKVHQLQPQQQQQEQERMIYPHLLHCMESNTMEQVMDRDHAEEHQFSWNFLDTGMMTQQVPVPDDIPLDNKSLELPDSFEDLGFEENFDLIFGATDDGSLGGLMESAGCGVDQVGVDVGVPGNLEDNGSSFSPSSTTTSLSL</sequence>
<feature type="region of interest" description="Disordered" evidence="8">
    <location>
        <begin position="373"/>
        <end position="393"/>
    </location>
</feature>
<feature type="region of interest" description="Disordered" evidence="8">
    <location>
        <begin position="870"/>
        <end position="930"/>
    </location>
</feature>
<comment type="caution">
    <text evidence="10">The sequence shown here is derived from an EMBL/GenBank/DDBJ whole genome shotgun (WGS) entry which is preliminary data.</text>
</comment>
<keyword evidence="6" id="KW-0539">Nucleus</keyword>
<keyword evidence="5" id="KW-0804">Transcription</keyword>
<comment type="subcellular location">
    <subcellularLocation>
        <location evidence="1">Nucleus</location>
    </subcellularLocation>
</comment>
<dbReference type="PROSITE" id="PS51032">
    <property type="entry name" value="AP2_ERF"/>
    <property type="match status" value="2"/>
</dbReference>
<dbReference type="SUPFAM" id="SSF54171">
    <property type="entry name" value="DNA-binding domain"/>
    <property type="match status" value="2"/>
</dbReference>
<dbReference type="Proteomes" id="UP000327157">
    <property type="component" value="Chromosome 2"/>
</dbReference>
<dbReference type="PANTHER" id="PTHR34466:SF3">
    <property type="entry name" value="OS11G0129800 PROTEIN"/>
    <property type="match status" value="1"/>
</dbReference>
<dbReference type="GO" id="GO:0003677">
    <property type="term" value="F:DNA binding"/>
    <property type="evidence" value="ECO:0007669"/>
    <property type="project" value="UniProtKB-KW"/>
</dbReference>
<dbReference type="EMBL" id="SMOL01000157">
    <property type="protein sequence ID" value="KAB2627246.1"/>
    <property type="molecule type" value="Genomic_DNA"/>
</dbReference>
<dbReference type="InterPro" id="IPR036955">
    <property type="entry name" value="AP2/ERF_dom_sf"/>
</dbReference>
<feature type="region of interest" description="Disordered" evidence="8">
    <location>
        <begin position="658"/>
        <end position="696"/>
    </location>
</feature>
<dbReference type="CDD" id="cd00018">
    <property type="entry name" value="AP2"/>
    <property type="match status" value="2"/>
</dbReference>
<evidence type="ECO:0000256" key="8">
    <source>
        <dbReference type="SAM" id="MobiDB-lite"/>
    </source>
</evidence>
<dbReference type="OrthoDB" id="660305at2759"/>
<evidence type="ECO:0000259" key="9">
    <source>
        <dbReference type="PROSITE" id="PS51032"/>
    </source>
</evidence>
<dbReference type="SMART" id="SM00380">
    <property type="entry name" value="AP2"/>
    <property type="match status" value="2"/>
</dbReference>
<feature type="domain" description="AP2/ERF" evidence="9">
    <location>
        <begin position="797"/>
        <end position="855"/>
    </location>
</feature>
<feature type="region of interest" description="Disordered" evidence="8">
    <location>
        <begin position="1"/>
        <end position="188"/>
    </location>
</feature>
<dbReference type="Pfam" id="PF00847">
    <property type="entry name" value="AP2"/>
    <property type="match status" value="1"/>
</dbReference>
<reference evidence="11" key="2">
    <citation type="submission" date="2019-10" db="EMBL/GenBank/DDBJ databases">
        <title>A de novo genome assembly of a pear dwarfing rootstock.</title>
        <authorList>
            <person name="Wang F."/>
            <person name="Wang J."/>
            <person name="Li S."/>
            <person name="Zhang Y."/>
            <person name="Fang M."/>
            <person name="Ma L."/>
            <person name="Zhao Y."/>
            <person name="Jiang S."/>
        </authorList>
    </citation>
    <scope>NUCLEOTIDE SEQUENCE [LARGE SCALE GENOMIC DNA]</scope>
</reference>
<evidence type="ECO:0000256" key="6">
    <source>
        <dbReference type="ARBA" id="ARBA00023242"/>
    </source>
</evidence>
<dbReference type="AlphaFoldDB" id="A0A5N5HGW0"/>
<feature type="compositionally biased region" description="Polar residues" evidence="8">
    <location>
        <begin position="55"/>
        <end position="65"/>
    </location>
</feature>
<evidence type="ECO:0000313" key="10">
    <source>
        <dbReference type="EMBL" id="KAB2627246.1"/>
    </source>
</evidence>
<keyword evidence="3" id="KW-0805">Transcription regulation</keyword>
<dbReference type="PANTHER" id="PTHR34466">
    <property type="entry name" value="OS11G0129800 PROTEIN"/>
    <property type="match status" value="1"/>
</dbReference>
<proteinExistence type="predicted"/>
<accession>A0A5N5HGW0</accession>
<dbReference type="GO" id="GO:0005634">
    <property type="term" value="C:nucleus"/>
    <property type="evidence" value="ECO:0007669"/>
    <property type="project" value="UniProtKB-SubCell"/>
</dbReference>
<dbReference type="Gene3D" id="3.30.730.10">
    <property type="entry name" value="AP2/ERF domain"/>
    <property type="match status" value="2"/>
</dbReference>
<feature type="compositionally biased region" description="Low complexity" evidence="8">
    <location>
        <begin position="1044"/>
        <end position="1057"/>
    </location>
</feature>
<evidence type="ECO:0000256" key="3">
    <source>
        <dbReference type="ARBA" id="ARBA00023015"/>
    </source>
</evidence>
<feature type="compositionally biased region" description="Low complexity" evidence="8">
    <location>
        <begin position="1"/>
        <end position="32"/>
    </location>
</feature>
<keyword evidence="7" id="KW-0175">Coiled coil</keyword>
<evidence type="ECO:0000256" key="7">
    <source>
        <dbReference type="SAM" id="Coils"/>
    </source>
</evidence>
<protein>
    <submittedName>
        <fullName evidence="10">Ethylene-responsive transcription factor WRI1-like</fullName>
    </submittedName>
</protein>
<evidence type="ECO:0000256" key="5">
    <source>
        <dbReference type="ARBA" id="ARBA00023163"/>
    </source>
</evidence>
<feature type="coiled-coil region" evidence="7">
    <location>
        <begin position="333"/>
        <end position="367"/>
    </location>
</feature>
<dbReference type="FunFam" id="3.30.730.10:FF:000002">
    <property type="entry name" value="AP2-like ethylene-responsive transcription factor"/>
    <property type="match status" value="1"/>
</dbReference>
<feature type="compositionally biased region" description="Polar residues" evidence="8">
    <location>
        <begin position="83"/>
        <end position="93"/>
    </location>
</feature>
<gene>
    <name evidence="10" type="ORF">D8674_020864</name>
</gene>
<keyword evidence="2" id="KW-0677">Repeat</keyword>
<evidence type="ECO:0000313" key="11">
    <source>
        <dbReference type="Proteomes" id="UP000327157"/>
    </source>
</evidence>
<reference evidence="10 11" key="3">
    <citation type="submission" date="2019-11" db="EMBL/GenBank/DDBJ databases">
        <title>A de novo genome assembly of a pear dwarfing rootstock.</title>
        <authorList>
            <person name="Wang F."/>
            <person name="Wang J."/>
            <person name="Li S."/>
            <person name="Zhang Y."/>
            <person name="Fang M."/>
            <person name="Ma L."/>
            <person name="Zhao Y."/>
            <person name="Jiang S."/>
        </authorList>
    </citation>
    <scope>NUCLEOTIDE SEQUENCE [LARGE SCALE GENOMIC DNA]</scope>
    <source>
        <strain evidence="10">S2</strain>
        <tissue evidence="10">Leaf</tissue>
    </source>
</reference>
<evidence type="ECO:0000256" key="4">
    <source>
        <dbReference type="ARBA" id="ARBA00023125"/>
    </source>
</evidence>
<feature type="domain" description="AP2/ERF" evidence="9">
    <location>
        <begin position="698"/>
        <end position="761"/>
    </location>
</feature>
<evidence type="ECO:0000256" key="1">
    <source>
        <dbReference type="ARBA" id="ARBA00004123"/>
    </source>
</evidence>
<feature type="compositionally biased region" description="Low complexity" evidence="8">
    <location>
        <begin position="898"/>
        <end position="912"/>
    </location>
</feature>
<keyword evidence="11" id="KW-1185">Reference proteome</keyword>
<feature type="compositionally biased region" description="Basic residues" evidence="8">
    <location>
        <begin position="658"/>
        <end position="669"/>
    </location>
</feature>
<dbReference type="InterPro" id="IPR001471">
    <property type="entry name" value="AP2/ERF_dom"/>
</dbReference>
<keyword evidence="4" id="KW-0238">DNA-binding</keyword>
<feature type="compositionally biased region" description="Polar residues" evidence="8">
    <location>
        <begin position="876"/>
        <end position="888"/>
    </location>
</feature>
<organism evidence="10 11">
    <name type="scientific">Pyrus ussuriensis x Pyrus communis</name>
    <dbReference type="NCBI Taxonomy" id="2448454"/>
    <lineage>
        <taxon>Eukaryota</taxon>
        <taxon>Viridiplantae</taxon>
        <taxon>Streptophyta</taxon>
        <taxon>Embryophyta</taxon>
        <taxon>Tracheophyta</taxon>
        <taxon>Spermatophyta</taxon>
        <taxon>Magnoliopsida</taxon>
        <taxon>eudicotyledons</taxon>
        <taxon>Gunneridae</taxon>
        <taxon>Pentapetalae</taxon>
        <taxon>rosids</taxon>
        <taxon>fabids</taxon>
        <taxon>Rosales</taxon>
        <taxon>Rosaceae</taxon>
        <taxon>Amygdaloideae</taxon>
        <taxon>Maleae</taxon>
        <taxon>Pyrus</taxon>
    </lineage>
</organism>
<dbReference type="InterPro" id="IPR016177">
    <property type="entry name" value="DNA-bd_dom_sf"/>
</dbReference>